<evidence type="ECO:0000313" key="3">
    <source>
        <dbReference type="Proteomes" id="UP000558089"/>
    </source>
</evidence>
<reference evidence="2 3" key="1">
    <citation type="submission" date="2020-01" db="EMBL/GenBank/DDBJ databases">
        <title>Draft Genome Analysis of Muricauda sp. HICW Isolated from coastal seawater of PR China.</title>
        <authorList>
            <person name="Chen M.-X."/>
        </authorList>
    </citation>
    <scope>NUCLEOTIDE SEQUENCE [LARGE SCALE GENOMIC DNA]</scope>
    <source>
        <strain evidence="2 3">HICW</strain>
    </source>
</reference>
<comment type="caution">
    <text evidence="2">The sequence shown here is derived from an EMBL/GenBank/DDBJ whole genome shotgun (WGS) entry which is preliminary data.</text>
</comment>
<sequence length="228" mass="26270">MNYKLNILALMAISTGLAQVNFTNPDEGAIVSFQTTAVDSKILKAEGSPYFDDHFKYGQILVNGKIKTTGNLRYNAANSELELQKGQKEYSAVLKRNYISAKIDDKLYKLFPYTDDSNSETTRIGYFIPLNQGESKLLYKPEKKLRRGRTGATNYDRTVPPRFIDISSYYIQIGEEPAEKIYLRKKYFYDILGRERIKNLIKEKDLRLNKEEDAIKVMQYINEVTSAK</sequence>
<accession>A0A850NFH0</accession>
<protein>
    <recommendedName>
        <fullName evidence="4">GLPGLI family protein</fullName>
    </recommendedName>
</protein>
<organism evidence="2 3">
    <name type="scientific">Flagellimonas chongwuensis</name>
    <dbReference type="NCBI Taxonomy" id="2697365"/>
    <lineage>
        <taxon>Bacteria</taxon>
        <taxon>Pseudomonadati</taxon>
        <taxon>Bacteroidota</taxon>
        <taxon>Flavobacteriia</taxon>
        <taxon>Flavobacteriales</taxon>
        <taxon>Flavobacteriaceae</taxon>
        <taxon>Flagellimonas</taxon>
    </lineage>
</organism>
<dbReference type="AlphaFoldDB" id="A0A850NFH0"/>
<evidence type="ECO:0000256" key="1">
    <source>
        <dbReference type="SAM" id="SignalP"/>
    </source>
</evidence>
<evidence type="ECO:0008006" key="4">
    <source>
        <dbReference type="Google" id="ProtNLM"/>
    </source>
</evidence>
<dbReference type="EMBL" id="WYET01000001">
    <property type="protein sequence ID" value="NVN17660.1"/>
    <property type="molecule type" value="Genomic_DNA"/>
</dbReference>
<evidence type="ECO:0000313" key="2">
    <source>
        <dbReference type="EMBL" id="NVN17660.1"/>
    </source>
</evidence>
<dbReference type="Proteomes" id="UP000558089">
    <property type="component" value="Unassembled WGS sequence"/>
</dbReference>
<dbReference type="RefSeq" id="WP_176619524.1">
    <property type="nucleotide sequence ID" value="NZ_WYET01000001.1"/>
</dbReference>
<feature type="chain" id="PRO_5032509472" description="GLPGLI family protein" evidence="1">
    <location>
        <begin position="19"/>
        <end position="228"/>
    </location>
</feature>
<feature type="signal peptide" evidence="1">
    <location>
        <begin position="1"/>
        <end position="18"/>
    </location>
</feature>
<keyword evidence="3" id="KW-1185">Reference proteome</keyword>
<keyword evidence="1" id="KW-0732">Signal</keyword>
<name>A0A850NFH0_9FLAO</name>
<proteinExistence type="predicted"/>
<gene>
    <name evidence="2" type="ORF">GUA46_04845</name>
</gene>